<proteinExistence type="inferred from homology"/>
<keyword evidence="8" id="KW-0007">Acetylation</keyword>
<keyword evidence="5 17" id="KW-0863">Zinc-finger</keyword>
<dbReference type="Gene3D" id="3.90.226.10">
    <property type="entry name" value="2-enoyl-CoA Hydratase, Chain A, domain 1"/>
    <property type="match status" value="1"/>
</dbReference>
<evidence type="ECO:0000256" key="9">
    <source>
        <dbReference type="ARBA" id="ARBA00023098"/>
    </source>
</evidence>
<reference evidence="21 22" key="1">
    <citation type="submission" date="2015-09" db="EMBL/GenBank/DDBJ databases">
        <title>Atta colombica WGS genome.</title>
        <authorList>
            <person name="Nygaard S."/>
            <person name="Hu H."/>
            <person name="Boomsma J."/>
            <person name="Zhang G."/>
        </authorList>
    </citation>
    <scope>NUCLEOTIDE SEQUENCE [LARGE SCALE GENOMIC DNA]</scope>
    <source>
        <strain evidence="21">Treedump-2</strain>
        <tissue evidence="21">Whole body</tissue>
    </source>
</reference>
<evidence type="ECO:0000256" key="14">
    <source>
        <dbReference type="ARBA" id="ARBA00052809"/>
    </source>
</evidence>
<comment type="function">
    <text evidence="15">Isomerization of 3-trans,5-cis-dienoyl-CoA to 2-trans,4-trans-dienoyl-CoA.</text>
</comment>
<dbReference type="InterPro" id="IPR029045">
    <property type="entry name" value="ClpP/crotonase-like_dom_sf"/>
</dbReference>
<feature type="region of interest" description="Disordered" evidence="19">
    <location>
        <begin position="106"/>
        <end position="146"/>
    </location>
</feature>
<dbReference type="InterPro" id="IPR045002">
    <property type="entry name" value="Ech1-like"/>
</dbReference>
<evidence type="ECO:0000256" key="4">
    <source>
        <dbReference type="ARBA" id="ARBA00022723"/>
    </source>
</evidence>
<dbReference type="AlphaFoldDB" id="A0A195BMP4"/>
<feature type="domain" description="THAP-type" evidence="20">
    <location>
        <begin position="294"/>
        <end position="371"/>
    </location>
</feature>
<keyword evidence="6" id="KW-0276">Fatty acid metabolism</keyword>
<keyword evidence="7" id="KW-0862">Zinc</keyword>
<dbReference type="CDD" id="cd06558">
    <property type="entry name" value="crotonase-like"/>
    <property type="match status" value="1"/>
</dbReference>
<dbReference type="Pfam" id="PF00378">
    <property type="entry name" value="ECH_1"/>
    <property type="match status" value="1"/>
</dbReference>
<dbReference type="STRING" id="520822.A0A195BMP4"/>
<evidence type="ECO:0000256" key="13">
    <source>
        <dbReference type="ARBA" id="ARBA00051408"/>
    </source>
</evidence>
<dbReference type="FunFam" id="1.10.12.10:FF:000004">
    <property type="entry name" value="Delta3,5-delta2,4-dienoyl-CoA isomerase"/>
    <property type="match status" value="1"/>
</dbReference>
<comment type="similarity">
    <text evidence="3 18">Belongs to the enoyl-CoA hydratase/isomerase family.</text>
</comment>
<dbReference type="Proteomes" id="UP000078540">
    <property type="component" value="Unassembled WGS sequence"/>
</dbReference>
<dbReference type="PANTHER" id="PTHR43149">
    <property type="entry name" value="ENOYL-COA HYDRATASE"/>
    <property type="match status" value="1"/>
</dbReference>
<dbReference type="PROSITE" id="PS50950">
    <property type="entry name" value="ZF_THAP"/>
    <property type="match status" value="1"/>
</dbReference>
<dbReference type="GO" id="GO:0008270">
    <property type="term" value="F:zinc ion binding"/>
    <property type="evidence" value="ECO:0007669"/>
    <property type="project" value="UniProtKB-KW"/>
</dbReference>
<evidence type="ECO:0000256" key="5">
    <source>
        <dbReference type="ARBA" id="ARBA00022771"/>
    </source>
</evidence>
<dbReference type="EMBL" id="KQ976440">
    <property type="protein sequence ID" value="KYM86556.1"/>
    <property type="molecule type" value="Genomic_DNA"/>
</dbReference>
<evidence type="ECO:0000313" key="22">
    <source>
        <dbReference type="Proteomes" id="UP000078540"/>
    </source>
</evidence>
<comment type="pathway">
    <text evidence="2">Lipid metabolism; fatty acid beta-oxidation.</text>
</comment>
<feature type="compositionally biased region" description="Basic and acidic residues" evidence="19">
    <location>
        <begin position="125"/>
        <end position="134"/>
    </location>
</feature>
<evidence type="ECO:0000256" key="10">
    <source>
        <dbReference type="ARBA" id="ARBA00023125"/>
    </source>
</evidence>
<name>A0A195BMP4_9HYME</name>
<organism evidence="21 22">
    <name type="scientific">Atta colombica</name>
    <dbReference type="NCBI Taxonomy" id="520822"/>
    <lineage>
        <taxon>Eukaryota</taxon>
        <taxon>Metazoa</taxon>
        <taxon>Ecdysozoa</taxon>
        <taxon>Arthropoda</taxon>
        <taxon>Hexapoda</taxon>
        <taxon>Insecta</taxon>
        <taxon>Pterygota</taxon>
        <taxon>Neoptera</taxon>
        <taxon>Endopterygota</taxon>
        <taxon>Hymenoptera</taxon>
        <taxon>Apocrita</taxon>
        <taxon>Aculeata</taxon>
        <taxon>Formicoidea</taxon>
        <taxon>Formicidae</taxon>
        <taxon>Myrmicinae</taxon>
        <taxon>Atta</taxon>
    </lineage>
</organism>
<dbReference type="SMART" id="SM00980">
    <property type="entry name" value="THAP"/>
    <property type="match status" value="1"/>
</dbReference>
<dbReference type="InterPro" id="IPR018376">
    <property type="entry name" value="Enoyl-CoA_hyd/isom_CS"/>
</dbReference>
<dbReference type="SUPFAM" id="SSF57716">
    <property type="entry name" value="Glucocorticoid receptor-like (DNA-binding domain)"/>
    <property type="match status" value="1"/>
</dbReference>
<dbReference type="GO" id="GO:0005777">
    <property type="term" value="C:peroxisome"/>
    <property type="evidence" value="ECO:0007669"/>
    <property type="project" value="UniProtKB-SubCell"/>
</dbReference>
<keyword evidence="10 17" id="KW-0238">DNA-binding</keyword>
<dbReference type="UniPathway" id="UPA00659"/>
<evidence type="ECO:0000313" key="21">
    <source>
        <dbReference type="EMBL" id="KYM86556.1"/>
    </source>
</evidence>
<evidence type="ECO:0000256" key="17">
    <source>
        <dbReference type="PROSITE-ProRule" id="PRU00309"/>
    </source>
</evidence>
<evidence type="ECO:0000256" key="16">
    <source>
        <dbReference type="ARBA" id="ARBA00071021"/>
    </source>
</evidence>
<evidence type="ECO:0000256" key="12">
    <source>
        <dbReference type="ARBA" id="ARBA00023235"/>
    </source>
</evidence>
<evidence type="ECO:0000256" key="15">
    <source>
        <dbReference type="ARBA" id="ARBA00055786"/>
    </source>
</evidence>
<gene>
    <name evidence="21" type="ORF">ALC53_04017</name>
</gene>
<dbReference type="PROSITE" id="PS00166">
    <property type="entry name" value="ENOYL_COA_HYDRATASE"/>
    <property type="match status" value="1"/>
</dbReference>
<dbReference type="InterPro" id="IPR006612">
    <property type="entry name" value="THAP_Znf"/>
</dbReference>
<evidence type="ECO:0000256" key="7">
    <source>
        <dbReference type="ARBA" id="ARBA00022833"/>
    </source>
</evidence>
<sequence>MLTPHGQISKTYDTHVYAMHICHKYAISEAGESLTARAGTVRSLPPKDFRRKINDDFEKEGENLNSSNHEKQETLDLIEAGTSCFIKTLIIEFTFTAFFYISDTECPTRTSCPEGPSSAIVSSDSRVDTSRDDVAQSNSDGNDTSKDISLGGRYGACRLTLRVGVSRWNACLTKDQDNAKPALSAPYSRSSRDIFIPSDHKNELHLASSRNREIVKSLRNQPEKIFIYTQFSFERRCHCRDVPTVTLTLDCSAMANVEFSGERVEQVYSGYRDLASSASGIRTGLFTFCAYYKMPTTCSAPRCTNSNKDGYCCTMFAQDPKLKQKWIDAAGIPDWKPSKSAVLCEVHFHSSELFRVGSKKLIRKGAIPNLQAASALRYSMEMSPTYKTLVVTIPKPFVYMVKLNRPEKLNAMNSTMWKEFKECFEGLSINPDCRVVILSAAGKTFCAGIDLQGMMDMSQSLAEQEDIARRSKLIEFKIKDYQDSFTAIEKCSKPVIAVIHGACIGAGMDMISAADIRYASSNAYFQIKELDIGMAADVGTLQRFPKIVGSDSLVRELVYTARKYPAAEALESGFISRMLDNEESLLNKSIEVAEDIASKSPVAVQGSKMSLVYSRDHSVQEGLDHIAMHNKAMLQSEDFLNAAMAQAVKGDPPIFSKL</sequence>
<evidence type="ECO:0000256" key="11">
    <source>
        <dbReference type="ARBA" id="ARBA00023140"/>
    </source>
</evidence>
<keyword evidence="12 21" id="KW-0413">Isomerase</keyword>
<comment type="catalytic activity">
    <reaction evidence="13">
        <text>(3E,5Z)-octadienoyl-CoA = (2E,4E)-octadienoyl-CoA</text>
        <dbReference type="Rhea" id="RHEA:45244"/>
        <dbReference type="ChEBI" id="CHEBI:62243"/>
        <dbReference type="ChEBI" id="CHEBI:85108"/>
    </reaction>
</comment>
<dbReference type="Gene3D" id="1.10.12.10">
    <property type="entry name" value="Lyase 2-enoyl-coa Hydratase, Chain A, domain 2"/>
    <property type="match status" value="1"/>
</dbReference>
<evidence type="ECO:0000256" key="3">
    <source>
        <dbReference type="ARBA" id="ARBA00005254"/>
    </source>
</evidence>
<dbReference type="FunFam" id="3.90.226.10:FF:000024">
    <property type="entry name" value="Delta3,5-delta2,4-dienoyl-CoA isomerase"/>
    <property type="match status" value="1"/>
</dbReference>
<evidence type="ECO:0000256" key="19">
    <source>
        <dbReference type="SAM" id="MobiDB-lite"/>
    </source>
</evidence>
<evidence type="ECO:0000256" key="6">
    <source>
        <dbReference type="ARBA" id="ARBA00022832"/>
    </source>
</evidence>
<protein>
    <recommendedName>
        <fullName evidence="16">Delta(3,5)-Delta(2,4)-dienoyl-CoA isomerase, mitochondrial</fullName>
    </recommendedName>
</protein>
<dbReference type="PANTHER" id="PTHR43149:SF1">
    <property type="entry name" value="DELTA(3,5)-DELTA(2,4)-DIENOYL-COA ISOMERASE, MITOCHONDRIAL"/>
    <property type="match status" value="1"/>
</dbReference>
<dbReference type="Pfam" id="PF05485">
    <property type="entry name" value="THAP"/>
    <property type="match status" value="1"/>
</dbReference>
<dbReference type="InterPro" id="IPR014748">
    <property type="entry name" value="Enoyl-CoA_hydra_C"/>
</dbReference>
<keyword evidence="4" id="KW-0479">Metal-binding</keyword>
<evidence type="ECO:0000256" key="18">
    <source>
        <dbReference type="RuleBase" id="RU003707"/>
    </source>
</evidence>
<evidence type="ECO:0000256" key="1">
    <source>
        <dbReference type="ARBA" id="ARBA00004275"/>
    </source>
</evidence>
<dbReference type="GO" id="GO:0005739">
    <property type="term" value="C:mitochondrion"/>
    <property type="evidence" value="ECO:0007669"/>
    <property type="project" value="TreeGrafter"/>
</dbReference>
<keyword evidence="22" id="KW-1185">Reference proteome</keyword>
<evidence type="ECO:0000259" key="20">
    <source>
        <dbReference type="PROSITE" id="PS50950"/>
    </source>
</evidence>
<dbReference type="GO" id="GO:0051750">
    <property type="term" value="F:delta(3,5)-delta(2,4)-dienoyl-CoA isomerase activity"/>
    <property type="evidence" value="ECO:0007669"/>
    <property type="project" value="TreeGrafter"/>
</dbReference>
<keyword evidence="9" id="KW-0443">Lipid metabolism</keyword>
<dbReference type="GO" id="GO:0006635">
    <property type="term" value="P:fatty acid beta-oxidation"/>
    <property type="evidence" value="ECO:0007669"/>
    <property type="project" value="UniProtKB-UniPathway"/>
</dbReference>
<accession>A0A195BMP4</accession>
<dbReference type="InterPro" id="IPR001753">
    <property type="entry name" value="Enoyl-CoA_hydra/iso"/>
</dbReference>
<dbReference type="GO" id="GO:0003677">
    <property type="term" value="F:DNA binding"/>
    <property type="evidence" value="ECO:0007669"/>
    <property type="project" value="UniProtKB-UniRule"/>
</dbReference>
<evidence type="ECO:0000256" key="8">
    <source>
        <dbReference type="ARBA" id="ARBA00022990"/>
    </source>
</evidence>
<dbReference type="SUPFAM" id="SSF52096">
    <property type="entry name" value="ClpP/crotonase"/>
    <property type="match status" value="1"/>
</dbReference>
<keyword evidence="11" id="KW-0576">Peroxisome</keyword>
<comment type="subcellular location">
    <subcellularLocation>
        <location evidence="1">Peroxisome</location>
    </subcellularLocation>
</comment>
<evidence type="ECO:0000256" key="2">
    <source>
        <dbReference type="ARBA" id="ARBA00005005"/>
    </source>
</evidence>
<comment type="catalytic activity">
    <reaction evidence="14">
        <text>(3E,5Z,8Z,11Z,14Z)-eicosapentaenoyl-CoA = (2E,4E,8Z,11Z,14Z)-eicosapentaenoyl-CoA</text>
        <dbReference type="Rhea" id="RHEA:45224"/>
        <dbReference type="ChEBI" id="CHEBI:85090"/>
        <dbReference type="ChEBI" id="CHEBI:85091"/>
    </reaction>
</comment>